<evidence type="ECO:0000256" key="4">
    <source>
        <dbReference type="ARBA" id="ARBA00023186"/>
    </source>
</evidence>
<keyword evidence="6" id="KW-0282">Flagellum</keyword>
<dbReference type="Gene3D" id="1.20.58.380">
    <property type="entry name" value="Flagellar protein flit"/>
    <property type="match status" value="1"/>
</dbReference>
<comment type="subcellular location">
    <subcellularLocation>
        <location evidence="1">Cytoplasm</location>
        <location evidence="1">Cytosol</location>
    </subcellularLocation>
</comment>
<dbReference type="GO" id="GO:0044781">
    <property type="term" value="P:bacterial-type flagellum organization"/>
    <property type="evidence" value="ECO:0007669"/>
    <property type="project" value="UniProtKB-KW"/>
</dbReference>
<reference evidence="6 7" key="1">
    <citation type="submission" date="2019-08" db="EMBL/GenBank/DDBJ databases">
        <title>Amphibian skin-associated Pigmentiphaga: genome sequence and occurrence across geography and hosts.</title>
        <authorList>
            <person name="Bletz M.C."/>
            <person name="Bunk B."/>
            <person name="Sproeer C."/>
            <person name="Biwer P."/>
            <person name="Reiter S."/>
            <person name="Rabemananjara F.C.E."/>
            <person name="Schulz S."/>
            <person name="Overmann J."/>
            <person name="Vences M."/>
        </authorList>
    </citation>
    <scope>NUCLEOTIDE SEQUENCE [LARGE SCALE GENOMIC DNA]</scope>
    <source>
        <strain evidence="6 7">Mada1488</strain>
    </source>
</reference>
<gene>
    <name evidence="6" type="ORF">FXN63_16420</name>
</gene>
<evidence type="ECO:0000256" key="3">
    <source>
        <dbReference type="ARBA" id="ARBA00022795"/>
    </source>
</evidence>
<sequence length="99" mass="11574">MHSYQQLSDLSVVMLEAARRGDWDTVTSTERICARVIGDLRQYPDPAPVNDVEHEERMRLLRTILANDAEVRDLAQPWMRELERILQSSKRRPAIPSFR</sequence>
<dbReference type="InterPro" id="IPR008622">
    <property type="entry name" value="FliT"/>
</dbReference>
<dbReference type="EMBL" id="CP043046">
    <property type="protein sequence ID" value="QEI07251.1"/>
    <property type="molecule type" value="Genomic_DNA"/>
</dbReference>
<keyword evidence="7" id="KW-1185">Reference proteome</keyword>
<dbReference type="OrthoDB" id="8687480at2"/>
<evidence type="ECO:0000313" key="6">
    <source>
        <dbReference type="EMBL" id="QEI07251.1"/>
    </source>
</evidence>
<dbReference type="RefSeq" id="WP_148816298.1">
    <property type="nucleotide sequence ID" value="NZ_CP043046.1"/>
</dbReference>
<dbReference type="Proteomes" id="UP000325161">
    <property type="component" value="Chromosome"/>
</dbReference>
<accession>A0A5C0B3B2</accession>
<protein>
    <recommendedName>
        <fullName evidence="5">Flagellar protein FliT</fullName>
    </recommendedName>
</protein>
<dbReference type="AlphaFoldDB" id="A0A5C0B3B2"/>
<evidence type="ECO:0000256" key="5">
    <source>
        <dbReference type="ARBA" id="ARBA00093797"/>
    </source>
</evidence>
<keyword evidence="6" id="KW-0966">Cell projection</keyword>
<proteinExistence type="predicted"/>
<evidence type="ECO:0000256" key="2">
    <source>
        <dbReference type="ARBA" id="ARBA00022490"/>
    </source>
</evidence>
<dbReference type="Pfam" id="PF05400">
    <property type="entry name" value="FliT"/>
    <property type="match status" value="1"/>
</dbReference>
<keyword evidence="6" id="KW-0969">Cilium</keyword>
<evidence type="ECO:0000313" key="7">
    <source>
        <dbReference type="Proteomes" id="UP000325161"/>
    </source>
</evidence>
<organism evidence="6 7">
    <name type="scientific">Pigmentiphaga aceris</name>
    <dbReference type="NCBI Taxonomy" id="1940612"/>
    <lineage>
        <taxon>Bacteria</taxon>
        <taxon>Pseudomonadati</taxon>
        <taxon>Pseudomonadota</taxon>
        <taxon>Betaproteobacteria</taxon>
        <taxon>Burkholderiales</taxon>
        <taxon>Alcaligenaceae</taxon>
        <taxon>Pigmentiphaga</taxon>
    </lineage>
</organism>
<keyword evidence="2" id="KW-0963">Cytoplasm</keyword>
<dbReference type="KEGG" id="pacr:FXN63_16420"/>
<keyword evidence="4" id="KW-0143">Chaperone</keyword>
<keyword evidence="3" id="KW-1005">Bacterial flagellum biogenesis</keyword>
<evidence type="ECO:0000256" key="1">
    <source>
        <dbReference type="ARBA" id="ARBA00004514"/>
    </source>
</evidence>
<name>A0A5C0B3B2_9BURK</name>